<protein>
    <recommendedName>
        <fullName evidence="3">DUF4393 domain-containing protein</fullName>
    </recommendedName>
</protein>
<proteinExistence type="predicted"/>
<dbReference type="Proteomes" id="UP000028186">
    <property type="component" value="Chromosome I"/>
</dbReference>
<dbReference type="AlphaFoldDB" id="A0A068TEG2"/>
<dbReference type="eggNOG" id="ENOG502ZFEX">
    <property type="taxonomic scope" value="Bacteria"/>
</dbReference>
<reference evidence="2" key="1">
    <citation type="journal article" date="2014" name="BMC Genomics">
        <title>Genome sequencing of two Neorhizobium galegae strains reveals a noeT gene responsible for the unusual acetylation of the nodulation factors.</title>
        <authorList>
            <person name="Osterman J."/>
            <person name="Marsh J."/>
            <person name="Laine P.K."/>
            <person name="Zeng Z."/>
            <person name="Alatalo E."/>
            <person name="Sullivan J.T."/>
            <person name="Young J.P."/>
            <person name="Thomas-Oates J."/>
            <person name="Paulin L."/>
            <person name="Lindstrom K."/>
        </authorList>
    </citation>
    <scope>NUCLEOTIDE SEQUENCE [LARGE SCALE GENOMIC DNA]</scope>
    <source>
        <strain evidence="2">HAMBI 1141</strain>
    </source>
</reference>
<dbReference type="Pfam" id="PF14337">
    <property type="entry name" value="Abi_alpha"/>
    <property type="match status" value="1"/>
</dbReference>
<dbReference type="EMBL" id="HG938355">
    <property type="protein sequence ID" value="CDN56416.1"/>
    <property type="molecule type" value="Genomic_DNA"/>
</dbReference>
<evidence type="ECO:0008006" key="3">
    <source>
        <dbReference type="Google" id="ProtNLM"/>
    </source>
</evidence>
<dbReference type="RefSeq" id="WP_038547607.1">
    <property type="nucleotide sequence ID" value="NZ_HG938355.1"/>
</dbReference>
<organism evidence="1 2">
    <name type="scientific">Neorhizobium galegae bv. officinalis bv. officinalis str. HAMBI 1141</name>
    <dbReference type="NCBI Taxonomy" id="1028801"/>
    <lineage>
        <taxon>Bacteria</taxon>
        <taxon>Pseudomonadati</taxon>
        <taxon>Pseudomonadota</taxon>
        <taxon>Alphaproteobacteria</taxon>
        <taxon>Hyphomicrobiales</taxon>
        <taxon>Rhizobiaceae</taxon>
        <taxon>Rhizobium/Agrobacterium group</taxon>
        <taxon>Neorhizobium</taxon>
    </lineage>
</organism>
<dbReference type="HOGENOM" id="CLU_976016_0_0_5"/>
<sequence>MMTNNEIELSAGESNVAVKLRGSSVDRLTASLADLIAPFSEMAGAIADQVRLYREQNALRGLAAARELAKALNLEIKPVAPKFLVKWTEAVSLEETEGFQKLWAGLLLSESISSSPAHALYHRILTEMTVRHVELLLYILGVGHKNLSAVIFSELNPIEKLRRWMGESYYRNYPADTDPSDIMNDIKDLRSAGCISYELVLEEKQKTGQKTEIFKWKDPVIDEFQRDYTYKLLEMSGILESSSVYVSVDSEKVNYSNSVSGFVRSIYISSLGLNFLSACAGKAKL</sequence>
<accession>A0A068TEG2</accession>
<evidence type="ECO:0000313" key="1">
    <source>
        <dbReference type="EMBL" id="CDN56416.1"/>
    </source>
</evidence>
<evidence type="ECO:0000313" key="2">
    <source>
        <dbReference type="Proteomes" id="UP000028186"/>
    </source>
</evidence>
<dbReference type="KEGG" id="ngl:RG1141_CH41020"/>
<name>A0A068TEG2_NEOGA</name>
<dbReference type="InterPro" id="IPR025506">
    <property type="entry name" value="Abi_alpha"/>
</dbReference>
<gene>
    <name evidence="1" type="ORF">RG1141_CH41020</name>
</gene>